<protein>
    <recommendedName>
        <fullName evidence="3">CCHC-type domain-containing protein</fullName>
    </recommendedName>
</protein>
<evidence type="ECO:0000313" key="4">
    <source>
        <dbReference type="EMBL" id="RYQ99939.1"/>
    </source>
</evidence>
<keyword evidence="1" id="KW-0862">Zinc</keyword>
<dbReference type="Proteomes" id="UP000289738">
    <property type="component" value="Chromosome B07"/>
</dbReference>
<name>A0A444YDE9_ARAHY</name>
<dbReference type="GO" id="GO:0003676">
    <property type="term" value="F:nucleic acid binding"/>
    <property type="evidence" value="ECO:0007669"/>
    <property type="project" value="InterPro"/>
</dbReference>
<organism evidence="4 5">
    <name type="scientific">Arachis hypogaea</name>
    <name type="common">Peanut</name>
    <dbReference type="NCBI Taxonomy" id="3818"/>
    <lineage>
        <taxon>Eukaryota</taxon>
        <taxon>Viridiplantae</taxon>
        <taxon>Streptophyta</taxon>
        <taxon>Embryophyta</taxon>
        <taxon>Tracheophyta</taxon>
        <taxon>Spermatophyta</taxon>
        <taxon>Magnoliopsida</taxon>
        <taxon>eudicotyledons</taxon>
        <taxon>Gunneridae</taxon>
        <taxon>Pentapetalae</taxon>
        <taxon>rosids</taxon>
        <taxon>fabids</taxon>
        <taxon>Fabales</taxon>
        <taxon>Fabaceae</taxon>
        <taxon>Papilionoideae</taxon>
        <taxon>50 kb inversion clade</taxon>
        <taxon>dalbergioids sensu lato</taxon>
        <taxon>Dalbergieae</taxon>
        <taxon>Pterocarpus clade</taxon>
        <taxon>Arachis</taxon>
    </lineage>
</organism>
<dbReference type="PROSITE" id="PS50158">
    <property type="entry name" value="ZF_CCHC"/>
    <property type="match status" value="1"/>
</dbReference>
<dbReference type="STRING" id="3818.A0A444YDE9"/>
<evidence type="ECO:0000256" key="1">
    <source>
        <dbReference type="PROSITE-ProRule" id="PRU00047"/>
    </source>
</evidence>
<evidence type="ECO:0000259" key="3">
    <source>
        <dbReference type="PROSITE" id="PS50158"/>
    </source>
</evidence>
<feature type="compositionally biased region" description="Basic residues" evidence="2">
    <location>
        <begin position="395"/>
        <end position="409"/>
    </location>
</feature>
<dbReference type="InterPro" id="IPR001878">
    <property type="entry name" value="Znf_CCHC"/>
</dbReference>
<dbReference type="EMBL" id="SDMP01000017">
    <property type="protein sequence ID" value="RYQ99939.1"/>
    <property type="molecule type" value="Genomic_DNA"/>
</dbReference>
<dbReference type="AlphaFoldDB" id="A0A444YDE9"/>
<keyword evidence="1" id="KW-0479">Metal-binding</keyword>
<sequence length="529" mass="61265">MVAYASRDHKDTCWQIKTFNDDYTCPREDKIWAANRNWICNKLVKKLRKYPNFKHCEATTYFKTRFDLTLNKNSISKALMDARSVVYGYEKEQYRMVRDYSMTLLKSNPGSTVQICTTPQPDCEVTFDKMYVCLSGCKNGFKAGCHPLIGLDGAFLKTQFGGQILVANWKDLQLRGLLWECARATTYLEFRDGMDKIKRLNEDVWAYLDKWPMDAWTRSLFSHKPKLDSICNNACEVFNVKIKDARAKTIITLLEWVRMFVMWTITKNKVKLNNHTEKLTPVIKSRLEKVRKEAKNWKPIWTGDNGYEKFEVHGHPTYHVVDIGKRLCTCQFCLLTDIPCVYACTALFWVNKQLEDFCHKWLTMESYRETYNHHIHPIPRQPLWEQAEDCNRPHAPKIKKKPGKLKMKRRMDADEKGGGGSKKSKVDTKFLSNNGDNILLKRPLGTFTCSFCGEKGHTRRGCKKKMVVDAAVAAAAAEAAEKKKMMEMILHLSSKLGSLKVMVTKLGSLKMLYSLLTTHHPLLLHNQWR</sequence>
<feature type="domain" description="CCHC-type" evidence="3">
    <location>
        <begin position="449"/>
        <end position="464"/>
    </location>
</feature>
<dbReference type="PANTHER" id="PTHR31973:SF189">
    <property type="entry name" value="TRANSPOSASE, MUDR, PLANT, MULE TRANSPOSASE DOMAIN PROTEIN-RELATED"/>
    <property type="match status" value="1"/>
</dbReference>
<dbReference type="GO" id="GO:0008270">
    <property type="term" value="F:zinc ion binding"/>
    <property type="evidence" value="ECO:0007669"/>
    <property type="project" value="UniProtKB-KW"/>
</dbReference>
<keyword evidence="1" id="KW-0863">Zinc-finger</keyword>
<gene>
    <name evidence="4" type="ORF">Ahy_B07g087957</name>
</gene>
<dbReference type="PANTHER" id="PTHR31973">
    <property type="entry name" value="POLYPROTEIN, PUTATIVE-RELATED"/>
    <property type="match status" value="1"/>
</dbReference>
<proteinExistence type="predicted"/>
<feature type="region of interest" description="Disordered" evidence="2">
    <location>
        <begin position="395"/>
        <end position="426"/>
    </location>
</feature>
<evidence type="ECO:0000313" key="5">
    <source>
        <dbReference type="Proteomes" id="UP000289738"/>
    </source>
</evidence>
<keyword evidence="5" id="KW-1185">Reference proteome</keyword>
<accession>A0A444YDE9</accession>
<reference evidence="4 5" key="1">
    <citation type="submission" date="2019-01" db="EMBL/GenBank/DDBJ databases">
        <title>Sequencing of cultivated peanut Arachis hypogaea provides insights into genome evolution and oil improvement.</title>
        <authorList>
            <person name="Chen X."/>
        </authorList>
    </citation>
    <scope>NUCLEOTIDE SEQUENCE [LARGE SCALE GENOMIC DNA]</scope>
    <source>
        <strain evidence="5">cv. Fuhuasheng</strain>
        <tissue evidence="4">Leaves</tissue>
    </source>
</reference>
<comment type="caution">
    <text evidence="4">The sequence shown here is derived from an EMBL/GenBank/DDBJ whole genome shotgun (WGS) entry which is preliminary data.</text>
</comment>
<evidence type="ECO:0000256" key="2">
    <source>
        <dbReference type="SAM" id="MobiDB-lite"/>
    </source>
</evidence>